<protein>
    <submittedName>
        <fullName evidence="3">Uncharacterized protein</fullName>
    </submittedName>
</protein>
<organism evidence="3">
    <name type="scientific">Dunaliella tertiolecta</name>
    <name type="common">Green alga</name>
    <dbReference type="NCBI Taxonomy" id="3047"/>
    <lineage>
        <taxon>Eukaryota</taxon>
        <taxon>Viridiplantae</taxon>
        <taxon>Chlorophyta</taxon>
        <taxon>core chlorophytes</taxon>
        <taxon>Chlorophyceae</taxon>
        <taxon>CS clade</taxon>
        <taxon>Chlamydomonadales</taxon>
        <taxon>Dunaliellaceae</taxon>
        <taxon>Dunaliella</taxon>
    </lineage>
</organism>
<evidence type="ECO:0000256" key="1">
    <source>
        <dbReference type="SAM" id="MobiDB-lite"/>
    </source>
</evidence>
<feature type="region of interest" description="Disordered" evidence="1">
    <location>
        <begin position="130"/>
        <end position="155"/>
    </location>
</feature>
<dbReference type="EMBL" id="HBIP01028311">
    <property type="protein sequence ID" value="CAE0502060.1"/>
    <property type="molecule type" value="Transcribed_RNA"/>
</dbReference>
<proteinExistence type="predicted"/>
<evidence type="ECO:0000313" key="2">
    <source>
        <dbReference type="EMBL" id="CAE0502059.1"/>
    </source>
</evidence>
<dbReference type="EMBL" id="HBIP01028307">
    <property type="protein sequence ID" value="CAE0502059.1"/>
    <property type="molecule type" value="Transcribed_RNA"/>
</dbReference>
<sequence length="155" mass="17013">MNYFLESLAKTQVYNPPSIGPQDGTPRRKAAVDPFRHGLHQAEAGGGRWPRELRTRRTQGLHNRCMSMTGKWLLPLLPGLLPLPLGLWAGPGRLLSAPPGPKLIWMQLLPTKLPGQQEGVRVGKGRACEPMDVSSEETIKSSEAATDEQIDEGDE</sequence>
<reference evidence="3" key="1">
    <citation type="submission" date="2021-01" db="EMBL/GenBank/DDBJ databases">
        <authorList>
            <person name="Corre E."/>
            <person name="Pelletier E."/>
            <person name="Niang G."/>
            <person name="Scheremetjew M."/>
            <person name="Finn R."/>
            <person name="Kale V."/>
            <person name="Holt S."/>
            <person name="Cochrane G."/>
            <person name="Meng A."/>
            <person name="Brown T."/>
            <person name="Cohen L."/>
        </authorList>
    </citation>
    <scope>NUCLEOTIDE SEQUENCE</scope>
    <source>
        <strain evidence="3">CCMP1320</strain>
    </source>
</reference>
<dbReference type="AlphaFoldDB" id="A0A6S8MZC7"/>
<name>A0A6S8MZC7_DUNTE</name>
<gene>
    <name evidence="2" type="ORF">DTER00134_LOCUS17132</name>
    <name evidence="3" type="ORF">DTER00134_LOCUS17133</name>
</gene>
<evidence type="ECO:0000313" key="3">
    <source>
        <dbReference type="EMBL" id="CAE0502060.1"/>
    </source>
</evidence>
<accession>A0A6S8MZC7</accession>
<feature type="compositionally biased region" description="Acidic residues" evidence="1">
    <location>
        <begin position="145"/>
        <end position="155"/>
    </location>
</feature>